<feature type="signal peptide" evidence="1">
    <location>
        <begin position="1"/>
        <end position="22"/>
    </location>
</feature>
<dbReference type="Gene3D" id="2.30.30.40">
    <property type="entry name" value="SH3 Domains"/>
    <property type="match status" value="1"/>
</dbReference>
<evidence type="ECO:0000256" key="1">
    <source>
        <dbReference type="SAM" id="SignalP"/>
    </source>
</evidence>
<dbReference type="AlphaFoldDB" id="A0A7C9K9C5"/>
<keyword evidence="1" id="KW-0732">Signal</keyword>
<feature type="chain" id="PRO_5028876790" evidence="1">
    <location>
        <begin position="23"/>
        <end position="284"/>
    </location>
</feature>
<accession>A0A7C9K9C5</accession>
<gene>
    <name evidence="4" type="ORF">GZ085_03715</name>
</gene>
<evidence type="ECO:0000313" key="4">
    <source>
        <dbReference type="EMBL" id="NDP47494.1"/>
    </source>
</evidence>
<dbReference type="Pfam" id="PF08239">
    <property type="entry name" value="SH3_3"/>
    <property type="match status" value="1"/>
</dbReference>
<sequence>MFNTKLETSITFVVLLSVSACATTESTKSQSGTVIGGLIGAVAGALIDKNNPARGALIGGGLGAGTGYLIGKHLDEKDRAALKAKIEEMAAQNAQEIQTWRSDHSGAIATIMPIEKTTLNEQLVRVEKNVDVVIEPVPLELATGQRQATTDVNIRVGPGTEHATNNLLRQGQIVEVIGLTKDGWYVVAEGRTAVGYVSARYLKKPGEHNEPVLQQTRGPVEAKAKAVASRIEAALPPIKKKTQEVDVRVARTCRPVKVRIRAANGQVTEDTVSTCQNPDGSWGA</sequence>
<name>A0A7C9K9C5_9PROT</name>
<feature type="domain" description="SH3b" evidence="2">
    <location>
        <begin position="151"/>
        <end position="203"/>
    </location>
</feature>
<evidence type="ECO:0000259" key="3">
    <source>
        <dbReference type="Pfam" id="PF13441"/>
    </source>
</evidence>
<dbReference type="Proteomes" id="UP000483432">
    <property type="component" value="Unassembled WGS sequence"/>
</dbReference>
<proteinExistence type="predicted"/>
<evidence type="ECO:0000259" key="2">
    <source>
        <dbReference type="Pfam" id="PF08239"/>
    </source>
</evidence>
<dbReference type="Pfam" id="PF13441">
    <property type="entry name" value="Gly-zipper_YMGG"/>
    <property type="match status" value="1"/>
</dbReference>
<protein>
    <submittedName>
        <fullName evidence="4">SH3 domain-containing protein</fullName>
    </submittedName>
</protein>
<feature type="domain" description="YMGG-like Gly-zipper" evidence="3">
    <location>
        <begin position="30"/>
        <end position="72"/>
    </location>
</feature>
<dbReference type="InterPro" id="IPR003646">
    <property type="entry name" value="SH3-like_bac-type"/>
</dbReference>
<comment type="caution">
    <text evidence="4">The sequence shown here is derived from an EMBL/GenBank/DDBJ whole genome shotgun (WGS) entry which is preliminary data.</text>
</comment>
<dbReference type="PROSITE" id="PS51257">
    <property type="entry name" value="PROKAR_LIPOPROTEIN"/>
    <property type="match status" value="1"/>
</dbReference>
<dbReference type="EMBL" id="JAAFGW010000035">
    <property type="protein sequence ID" value="NDP47494.1"/>
    <property type="molecule type" value="Genomic_DNA"/>
</dbReference>
<organism evidence="4 5">
    <name type="scientific">Sulfuriferula multivorans</name>
    <dbReference type="NCBI Taxonomy" id="1559896"/>
    <lineage>
        <taxon>Bacteria</taxon>
        <taxon>Pseudomonadati</taxon>
        <taxon>Pseudomonadota</taxon>
        <taxon>Betaproteobacteria</taxon>
        <taxon>Nitrosomonadales</taxon>
        <taxon>Sulfuricellaceae</taxon>
        <taxon>Sulfuriferula</taxon>
    </lineage>
</organism>
<reference evidence="4 5" key="1">
    <citation type="submission" date="2019-09" db="EMBL/GenBank/DDBJ databases">
        <title>H2 Metabolism Revealed by Metagenomic Analysis in Subglacial Sediment of East Antarctica.</title>
        <authorList>
            <person name="Yang Z."/>
            <person name="Zhang Y."/>
            <person name="Lv Y."/>
            <person name="Yan W."/>
            <person name="Xiao X."/>
            <person name="Sun B."/>
            <person name="Ma H."/>
        </authorList>
    </citation>
    <scope>NUCLEOTIDE SEQUENCE [LARGE SCALE GENOMIC DNA]</scope>
    <source>
        <strain evidence="4">Bin2_2</strain>
    </source>
</reference>
<dbReference type="InterPro" id="IPR027367">
    <property type="entry name" value="Gly-zipper_YMGG"/>
</dbReference>
<evidence type="ECO:0000313" key="5">
    <source>
        <dbReference type="Proteomes" id="UP000483432"/>
    </source>
</evidence>